<dbReference type="PANTHER" id="PTHR35797">
    <property type="entry name" value="PROTEASE-RELATED"/>
    <property type="match status" value="1"/>
</dbReference>
<evidence type="ECO:0000313" key="3">
    <source>
        <dbReference type="EMBL" id="GHF97369.1"/>
    </source>
</evidence>
<comment type="caution">
    <text evidence="3">The sequence shown here is derived from an EMBL/GenBank/DDBJ whole genome shotgun (WGS) entry which is preliminary data.</text>
</comment>
<dbReference type="EMBL" id="BNAL01000005">
    <property type="protein sequence ID" value="GHF97369.1"/>
    <property type="molecule type" value="Genomic_DNA"/>
</dbReference>
<proteinExistence type="predicted"/>
<organism evidence="3 4">
    <name type="scientific">Deinococcus piscis</name>
    <dbReference type="NCBI Taxonomy" id="394230"/>
    <lineage>
        <taxon>Bacteria</taxon>
        <taxon>Thermotogati</taxon>
        <taxon>Deinococcota</taxon>
        <taxon>Deinococci</taxon>
        <taxon>Deinococcales</taxon>
        <taxon>Deinococcaceae</taxon>
        <taxon>Deinococcus</taxon>
    </lineage>
</organism>
<reference evidence="4" key="1">
    <citation type="journal article" date="2019" name="Int. J. Syst. Evol. Microbiol.">
        <title>The Global Catalogue of Microorganisms (GCM) 10K type strain sequencing project: providing services to taxonomists for standard genome sequencing and annotation.</title>
        <authorList>
            <consortium name="The Broad Institute Genomics Platform"/>
            <consortium name="The Broad Institute Genome Sequencing Center for Infectious Disease"/>
            <person name="Wu L."/>
            <person name="Ma J."/>
        </authorList>
    </citation>
    <scope>NUCLEOTIDE SEQUENCE [LARGE SCALE GENOMIC DNA]</scope>
    <source>
        <strain evidence="4">CGMCC 1.18439</strain>
    </source>
</reference>
<feature type="transmembrane region" description="Helical" evidence="1">
    <location>
        <begin position="132"/>
        <end position="149"/>
    </location>
</feature>
<evidence type="ECO:0000256" key="1">
    <source>
        <dbReference type="SAM" id="Phobius"/>
    </source>
</evidence>
<feature type="domain" description="CAAX prenyl protease 2/Lysostaphin resistance protein A-like" evidence="2">
    <location>
        <begin position="18"/>
        <end position="118"/>
    </location>
</feature>
<keyword evidence="1" id="KW-0812">Transmembrane</keyword>
<dbReference type="Pfam" id="PF02517">
    <property type="entry name" value="Rce1-like"/>
    <property type="match status" value="1"/>
</dbReference>
<gene>
    <name evidence="3" type="ORF">GCM10017783_06520</name>
</gene>
<dbReference type="Proteomes" id="UP000632154">
    <property type="component" value="Unassembled WGS sequence"/>
</dbReference>
<protein>
    <recommendedName>
        <fullName evidence="2">CAAX prenyl protease 2/Lysostaphin resistance protein A-like domain-containing protein</fullName>
    </recommendedName>
</protein>
<dbReference type="PANTHER" id="PTHR35797:SF1">
    <property type="entry name" value="PROTEASE"/>
    <property type="match status" value="1"/>
</dbReference>
<sequence length="162" mass="17894">MLQRKLGQTLPPAEPIWPAVIFYIAVYVLAAAAEEVGWTGYALEPLRQRYGLLGAGLLLGAVWWLWHALPFLMMGHGPALMFWTAVGTVAHRVLMTLLYDRTNGGVPSAVIYHTMINVTYSLYPVQGSHYDYRIVGVLLVLLCSLGALLPRQNHVPVRGVPS</sequence>
<evidence type="ECO:0000259" key="2">
    <source>
        <dbReference type="Pfam" id="PF02517"/>
    </source>
</evidence>
<name>A0ABQ3K3A7_9DEIO</name>
<evidence type="ECO:0000313" key="4">
    <source>
        <dbReference type="Proteomes" id="UP000632154"/>
    </source>
</evidence>
<feature type="transmembrane region" description="Helical" evidence="1">
    <location>
        <begin position="20"/>
        <end position="43"/>
    </location>
</feature>
<dbReference type="InterPro" id="IPR042150">
    <property type="entry name" value="MmRce1-like"/>
</dbReference>
<feature type="transmembrane region" description="Helical" evidence="1">
    <location>
        <begin position="50"/>
        <end position="68"/>
    </location>
</feature>
<keyword evidence="1" id="KW-1133">Transmembrane helix</keyword>
<dbReference type="InterPro" id="IPR003675">
    <property type="entry name" value="Rce1/LyrA-like_dom"/>
</dbReference>
<accession>A0ABQ3K3A7</accession>
<keyword evidence="4" id="KW-1185">Reference proteome</keyword>
<keyword evidence="1" id="KW-0472">Membrane</keyword>